<organism evidence="18">
    <name type="scientific">uncultured Quadrisphaera sp</name>
    <dbReference type="NCBI Taxonomy" id="904978"/>
    <lineage>
        <taxon>Bacteria</taxon>
        <taxon>Bacillati</taxon>
        <taxon>Actinomycetota</taxon>
        <taxon>Actinomycetes</taxon>
        <taxon>Kineosporiales</taxon>
        <taxon>Kineosporiaceae</taxon>
        <taxon>Quadrisphaera</taxon>
        <taxon>environmental samples</taxon>
    </lineage>
</organism>
<dbReference type="EMBL" id="CADCUY010000154">
    <property type="protein sequence ID" value="CAA9398067.1"/>
    <property type="molecule type" value="Genomic_DNA"/>
</dbReference>
<keyword evidence="8" id="KW-0067">ATP-binding</keyword>
<evidence type="ECO:0000256" key="13">
    <source>
        <dbReference type="ARBA" id="ARBA00056274"/>
    </source>
</evidence>
<dbReference type="InterPro" id="IPR003018">
    <property type="entry name" value="GAF"/>
</dbReference>
<keyword evidence="9" id="KW-0460">Magnesium</keyword>
<gene>
    <name evidence="18" type="ORF">AVDCRST_MAG35-745</name>
</gene>
<dbReference type="InterPro" id="IPR036457">
    <property type="entry name" value="PPM-type-like_dom_sf"/>
</dbReference>
<dbReference type="SUPFAM" id="SSF55781">
    <property type="entry name" value="GAF domain-like"/>
    <property type="match status" value="1"/>
</dbReference>
<evidence type="ECO:0000256" key="9">
    <source>
        <dbReference type="ARBA" id="ARBA00022842"/>
    </source>
</evidence>
<evidence type="ECO:0000256" key="8">
    <source>
        <dbReference type="ARBA" id="ARBA00022840"/>
    </source>
</evidence>
<sequence length="401" mass="42390">MSLPVQDGDELKAALDHLVETVRRGVPGCDGASLTLLQQGAPRTLAASNDLVRALDDAQYQRSSGPCLTAMDEAREIVVVDFHDEPRWYEMAAEASRAGVRSSLSLPLVDGAGVIGGLNLYAQLRAAFTEESRAAAESFARQAEVLLGYLQQLRNERAARAREHDVSSALQHALLPVLPRLPGVDCAARYHVGSRDAQVGGDWYDVFALPDGAIGLAIGDVMGHDIAAAAAMGQLRSVLRSYAYEGSSPSVVLDRLDRLVQDFEMAQLATAIYGRLLLDPEGATLAFTNAGHLPPLVRTPDGAVSALERAPSPLIGAVPPGAAHRGERVVALPPGSELLLYTDGLVETRERDLDDGMAVLTRSFAATDRGASTDAVCDALLAEMAAGGQDDVAMLLVRIGP</sequence>
<accession>A0A6J4NV42</accession>
<evidence type="ECO:0000256" key="11">
    <source>
        <dbReference type="ARBA" id="ARBA00023211"/>
    </source>
</evidence>
<evidence type="ECO:0000256" key="3">
    <source>
        <dbReference type="ARBA" id="ARBA00022679"/>
    </source>
</evidence>
<evidence type="ECO:0000259" key="16">
    <source>
        <dbReference type="SMART" id="SM00065"/>
    </source>
</evidence>
<dbReference type="FunFam" id="3.60.40.10:FF:000005">
    <property type="entry name" value="Serine/threonine protein phosphatase"/>
    <property type="match status" value="1"/>
</dbReference>
<name>A0A6J4NV42_9ACTN</name>
<dbReference type="Gene3D" id="3.30.450.40">
    <property type="match status" value="1"/>
</dbReference>
<keyword evidence="4" id="KW-0479">Metal-binding</keyword>
<dbReference type="GO" id="GO:0004722">
    <property type="term" value="F:protein serine/threonine phosphatase activity"/>
    <property type="evidence" value="ECO:0007669"/>
    <property type="project" value="UniProtKB-EC"/>
</dbReference>
<keyword evidence="2" id="KW-0597">Phosphoprotein</keyword>
<evidence type="ECO:0000313" key="18">
    <source>
        <dbReference type="EMBL" id="CAA9398067.1"/>
    </source>
</evidence>
<evidence type="ECO:0000256" key="14">
    <source>
        <dbReference type="ARBA" id="ARBA00075117"/>
    </source>
</evidence>
<evidence type="ECO:0000256" key="5">
    <source>
        <dbReference type="ARBA" id="ARBA00022741"/>
    </source>
</evidence>
<evidence type="ECO:0000256" key="7">
    <source>
        <dbReference type="ARBA" id="ARBA00022801"/>
    </source>
</evidence>
<dbReference type="Pfam" id="PF13185">
    <property type="entry name" value="GAF_2"/>
    <property type="match status" value="1"/>
</dbReference>
<keyword evidence="10" id="KW-0904">Protein phosphatase</keyword>
<keyword evidence="6" id="KW-0418">Kinase</keyword>
<comment type="catalytic activity">
    <reaction evidence="12">
        <text>O-phospho-L-seryl-[protein] + H2O = L-seryl-[protein] + phosphate</text>
        <dbReference type="Rhea" id="RHEA:20629"/>
        <dbReference type="Rhea" id="RHEA-COMP:9863"/>
        <dbReference type="Rhea" id="RHEA-COMP:11604"/>
        <dbReference type="ChEBI" id="CHEBI:15377"/>
        <dbReference type="ChEBI" id="CHEBI:29999"/>
        <dbReference type="ChEBI" id="CHEBI:43474"/>
        <dbReference type="ChEBI" id="CHEBI:83421"/>
        <dbReference type="EC" id="3.1.3.16"/>
    </reaction>
</comment>
<keyword evidence="11" id="KW-0464">Manganese</keyword>
<dbReference type="EC" id="3.1.3.16" evidence="1"/>
<dbReference type="SUPFAM" id="SSF81606">
    <property type="entry name" value="PP2C-like"/>
    <property type="match status" value="1"/>
</dbReference>
<dbReference type="InterPro" id="IPR001932">
    <property type="entry name" value="PPM-type_phosphatase-like_dom"/>
</dbReference>
<dbReference type="SMART" id="SM00331">
    <property type="entry name" value="PP2C_SIG"/>
    <property type="match status" value="1"/>
</dbReference>
<dbReference type="PANTHER" id="PTHR43156:SF2">
    <property type="entry name" value="STAGE II SPORULATION PROTEIN E"/>
    <property type="match status" value="1"/>
</dbReference>
<evidence type="ECO:0000259" key="17">
    <source>
        <dbReference type="SMART" id="SM00331"/>
    </source>
</evidence>
<evidence type="ECO:0000256" key="2">
    <source>
        <dbReference type="ARBA" id="ARBA00022553"/>
    </source>
</evidence>
<dbReference type="Gene3D" id="3.60.40.10">
    <property type="entry name" value="PPM-type phosphatase domain"/>
    <property type="match status" value="1"/>
</dbReference>
<evidence type="ECO:0000256" key="6">
    <source>
        <dbReference type="ARBA" id="ARBA00022777"/>
    </source>
</evidence>
<reference evidence="18" key="1">
    <citation type="submission" date="2020-02" db="EMBL/GenBank/DDBJ databases">
        <authorList>
            <person name="Meier V. D."/>
        </authorList>
    </citation>
    <scope>NUCLEOTIDE SEQUENCE</scope>
    <source>
        <strain evidence="18">AVDCRST_MAG35</strain>
    </source>
</reference>
<evidence type="ECO:0000256" key="15">
    <source>
        <dbReference type="ARBA" id="ARBA00081350"/>
    </source>
</evidence>
<dbReference type="GO" id="GO:0005524">
    <property type="term" value="F:ATP binding"/>
    <property type="evidence" value="ECO:0007669"/>
    <property type="project" value="UniProtKB-KW"/>
</dbReference>
<keyword evidence="7" id="KW-0378">Hydrolase</keyword>
<protein>
    <recommendedName>
        <fullName evidence="1">protein-serine/threonine phosphatase</fullName>
        <ecNumber evidence="1">3.1.3.16</ecNumber>
    </recommendedName>
    <alternativeName>
        <fullName evidence="15">Protein-serine/threonine phosphatase</fullName>
    </alternativeName>
    <alternativeName>
        <fullName evidence="14">Serine/threonine-protein kinase</fullName>
    </alternativeName>
</protein>
<proteinExistence type="predicted"/>
<evidence type="ECO:0000256" key="12">
    <source>
        <dbReference type="ARBA" id="ARBA00047761"/>
    </source>
</evidence>
<feature type="domain" description="GAF" evidence="16">
    <location>
        <begin position="10"/>
        <end position="157"/>
    </location>
</feature>
<dbReference type="GO" id="GO:0016301">
    <property type="term" value="F:kinase activity"/>
    <property type="evidence" value="ECO:0007669"/>
    <property type="project" value="UniProtKB-KW"/>
</dbReference>
<evidence type="ECO:0000256" key="4">
    <source>
        <dbReference type="ARBA" id="ARBA00022723"/>
    </source>
</evidence>
<keyword evidence="3" id="KW-0808">Transferase</keyword>
<evidence type="ECO:0000256" key="10">
    <source>
        <dbReference type="ARBA" id="ARBA00022912"/>
    </source>
</evidence>
<dbReference type="AlphaFoldDB" id="A0A6J4NV42"/>
<dbReference type="GO" id="GO:0046872">
    <property type="term" value="F:metal ion binding"/>
    <property type="evidence" value="ECO:0007669"/>
    <property type="project" value="UniProtKB-KW"/>
</dbReference>
<dbReference type="InterPro" id="IPR052016">
    <property type="entry name" value="Bact_Sigma-Reg"/>
</dbReference>
<dbReference type="Pfam" id="PF07228">
    <property type="entry name" value="SpoIIE"/>
    <property type="match status" value="1"/>
</dbReference>
<dbReference type="PANTHER" id="PTHR43156">
    <property type="entry name" value="STAGE II SPORULATION PROTEIN E-RELATED"/>
    <property type="match status" value="1"/>
</dbReference>
<evidence type="ECO:0000256" key="1">
    <source>
        <dbReference type="ARBA" id="ARBA00013081"/>
    </source>
</evidence>
<comment type="function">
    <text evidence="13">Primarily acts as an independent SigF regulator that is sensitive to the osmosensory signal, mediating the cross talk of PknD with the SigF regulon. Possesses both phosphatase and kinase activities. The kinase domain functions as a classic anti-sigma factor-like kinase to phosphorylate the anti-anti-sigma factor domain at the canonical regulatory site, and the phosphatase domain antagonizes this activity.</text>
</comment>
<feature type="domain" description="PPM-type phosphatase" evidence="17">
    <location>
        <begin position="181"/>
        <end position="399"/>
    </location>
</feature>
<dbReference type="InterPro" id="IPR029016">
    <property type="entry name" value="GAF-like_dom_sf"/>
</dbReference>
<keyword evidence="5" id="KW-0547">Nucleotide-binding</keyword>
<dbReference type="SMART" id="SM00065">
    <property type="entry name" value="GAF"/>
    <property type="match status" value="1"/>
</dbReference>